<protein>
    <submittedName>
        <fullName evidence="2">Uncharacterized protein</fullName>
    </submittedName>
</protein>
<reference evidence="2 3" key="1">
    <citation type="submission" date="2020-08" db="EMBL/GenBank/DDBJ databases">
        <title>Plant Genome Project.</title>
        <authorList>
            <person name="Zhang R.-G."/>
        </authorList>
    </citation>
    <scope>NUCLEOTIDE SEQUENCE [LARGE SCALE GENOMIC DNA]</scope>
    <source>
        <tissue evidence="2">Rhizome</tissue>
    </source>
</reference>
<geneLocation type="mitochondrion" evidence="2"/>
<keyword evidence="2" id="KW-0496">Mitochondrion</keyword>
<comment type="caution">
    <text evidence="2">The sequence shown here is derived from an EMBL/GenBank/DDBJ whole genome shotgun (WGS) entry which is preliminary data.</text>
</comment>
<sequence length="1274" mass="135874">MFDPLTILNKENTEEDRRVMEDIGESLEEKRYSYAIKILAGVKDPEIAYCDGRNAFLPPPSPVQLPEEPVTPPEAPPVPQPVVIPQLAQPLISDDTRRSLLYNRYLVLNFGGNGDLRRMVSIIDAQVIVERDVEAALVDDGFHPNSILDRYRKIRGVLHSPQGELLSERTYHSSQKPEQPREELIGIDRSQKSLIRPKSNKECTYRIPRPKPEAHQAWDGTNVKSGVDRSVSLFRTDLLQVLAGQVRLSFFLLDPSHSSLSGKGYALAVPPLAIPWARAQGVEVLEPVAVGEPVEVDLGEPASVEVDLGEPVEVDLGEPVSVEVDLGEPVLVEVLEPVEVSVEVLEPVEVSVVDHFEVEVVDPVEVSVVDHFEVEVLEPFEVEVVPTFEVEVEDSLVEVLEPVSVEVVNPNVYEVGESLVEFQLLSLPCDYPCALHSFRCVSCLSTLSLFLCSVRIELSYRNSIALGSPMAGLNLYCLEVDSVGASTVAAGAVGAGRVVPVVPVEDSGGAVGAGIVVPVVPVEDSDPVDKGESSGDAKVLPKGAKSAATEKVDSGRASKVDKYVQVDKFVPAVAKEAATATAKGDQVDTNASGAGKRVASADVNLVGLALAVGDAFAVHGATVDAAAGPVDRGSPIVAKLNATENSKLREVLLRLSLREVALPVASREATADALQYNATKEYCFLDFSFKNANMELSHSLTVVSTTAATAADEADEATTTTTVASLEAALAVPSLEAATGALLEAVTLDAGAVPVATVPAFAVPVAKVNAPTVAFAVPRAAATAVTDVGATLLSGLLTLLVFNRPSLSAFGSDLPYLFDERGIALVGDPDVKCSSSSAIDSSGYLSSGATYFFEEAPAQVALGAKVATNASVVSVGAALVADDATYVLLLFDAPTGALEAARYPTRAAAQVKDRGLLVKERIRAPPLLLLLLFLVKKSITLPIEVTVARAATALAVTLPTVPTAPVPTVALAVPSGAADLEALEDTLVAAATLVTRVGAAGVALGAALAVTGTRVALAVPVESHVAGVDPSKSFAWIETFASPSSSIPSYASLSSEAIAAIDSSPAQKLINRHFRLECQYSRLVPNQLGLQIEMNGITCQYGLLCVWLDPHDLRSVCTWGCILLTAWSHTDRWAFRYRDGTRDYAGMTWRRERKDGLALPYSWSSLVESYQGLLWYPQVESYQGLLWYPQVESYQGLLWYPTIPYVHFLLLRSLLLSKKEPRKAKPSPTALPEAEKGPRSGKAVLDSKEMVRSPISPIHVPVLLDPDNETDTRT</sequence>
<name>A0A8J5BWR4_ZINOF</name>
<dbReference type="AlphaFoldDB" id="A0A8J5BWR4"/>
<evidence type="ECO:0000313" key="2">
    <source>
        <dbReference type="EMBL" id="KAG6467648.1"/>
    </source>
</evidence>
<evidence type="ECO:0000313" key="3">
    <source>
        <dbReference type="Proteomes" id="UP000734854"/>
    </source>
</evidence>
<dbReference type="PANTHER" id="PTHR47771:SF14">
    <property type="entry name" value="RH73259P"/>
    <property type="match status" value="1"/>
</dbReference>
<proteinExistence type="predicted"/>
<keyword evidence="3" id="KW-1185">Reference proteome</keyword>
<dbReference type="PANTHER" id="PTHR47771">
    <property type="entry name" value="LD27203P-RELATED"/>
    <property type="match status" value="1"/>
</dbReference>
<gene>
    <name evidence="2" type="ORF">ZIOFF_074488</name>
</gene>
<dbReference type="Proteomes" id="UP000734854">
    <property type="component" value="Unassembled WGS sequence"/>
</dbReference>
<feature type="region of interest" description="Disordered" evidence="1">
    <location>
        <begin position="525"/>
        <end position="545"/>
    </location>
</feature>
<feature type="region of interest" description="Disordered" evidence="1">
    <location>
        <begin position="1222"/>
        <end position="1247"/>
    </location>
</feature>
<dbReference type="EMBL" id="JACMSC010000027">
    <property type="protein sequence ID" value="KAG6467648.1"/>
    <property type="molecule type" value="Genomic_DNA"/>
</dbReference>
<organism evidence="2 3">
    <name type="scientific">Zingiber officinale</name>
    <name type="common">Ginger</name>
    <name type="synonym">Amomum zingiber</name>
    <dbReference type="NCBI Taxonomy" id="94328"/>
    <lineage>
        <taxon>Eukaryota</taxon>
        <taxon>Viridiplantae</taxon>
        <taxon>Streptophyta</taxon>
        <taxon>Embryophyta</taxon>
        <taxon>Tracheophyta</taxon>
        <taxon>Spermatophyta</taxon>
        <taxon>Magnoliopsida</taxon>
        <taxon>Liliopsida</taxon>
        <taxon>Zingiberales</taxon>
        <taxon>Zingiberaceae</taxon>
        <taxon>Zingiber</taxon>
    </lineage>
</organism>
<accession>A0A8J5BWR4</accession>
<evidence type="ECO:0000256" key="1">
    <source>
        <dbReference type="SAM" id="MobiDB-lite"/>
    </source>
</evidence>